<evidence type="ECO:0000313" key="3">
    <source>
        <dbReference type="Proteomes" id="UP000670776"/>
    </source>
</evidence>
<proteinExistence type="predicted"/>
<keyword evidence="3" id="KW-1185">Reference proteome</keyword>
<dbReference type="Proteomes" id="UP000670776">
    <property type="component" value="Unassembled WGS sequence"/>
</dbReference>
<feature type="chain" id="PRO_5046188859" evidence="1">
    <location>
        <begin position="21"/>
        <end position="180"/>
    </location>
</feature>
<dbReference type="RefSeq" id="WP_209656677.1">
    <property type="nucleotide sequence ID" value="NZ_JAGJCB010000025.1"/>
</dbReference>
<evidence type="ECO:0000313" key="2">
    <source>
        <dbReference type="EMBL" id="MBP0905560.1"/>
    </source>
</evidence>
<comment type="caution">
    <text evidence="2">The sequence shown here is derived from an EMBL/GenBank/DDBJ whole genome shotgun (WGS) entry which is preliminary data.</text>
</comment>
<dbReference type="EMBL" id="JAGJCB010000025">
    <property type="protein sequence ID" value="MBP0905560.1"/>
    <property type="molecule type" value="Genomic_DNA"/>
</dbReference>
<feature type="signal peptide" evidence="1">
    <location>
        <begin position="1"/>
        <end position="20"/>
    </location>
</feature>
<protein>
    <submittedName>
        <fullName evidence="2">Autotransporter domain-containing protein</fullName>
    </submittedName>
</protein>
<dbReference type="InterPro" id="IPR011250">
    <property type="entry name" value="OMP/PagP_B-barrel"/>
</dbReference>
<gene>
    <name evidence="2" type="ORF">J8H85_17150</name>
</gene>
<evidence type="ECO:0000256" key="1">
    <source>
        <dbReference type="SAM" id="SignalP"/>
    </source>
</evidence>
<keyword evidence="1" id="KW-0732">Signal</keyword>
<reference evidence="2 3" key="1">
    <citation type="submission" date="2021-04" db="EMBL/GenBank/DDBJ databases">
        <title>Mariniflexile gromovii gen. nov., sp. nov., a gliding bacterium isolated from the sea urchin Strongylocentrotus intermedius.</title>
        <authorList>
            <person name="Ko S."/>
            <person name="Le V."/>
            <person name="Ahn C.-Y."/>
            <person name="Oh H.-M."/>
        </authorList>
    </citation>
    <scope>NUCLEOTIDE SEQUENCE [LARGE SCALE GENOMIC DNA]</scope>
    <source>
        <strain evidence="2 3">KCTC 12570</strain>
    </source>
</reference>
<accession>A0ABS4BZK6</accession>
<organism evidence="2 3">
    <name type="scientific">Mariniflexile gromovii</name>
    <dbReference type="NCBI Taxonomy" id="362523"/>
    <lineage>
        <taxon>Bacteria</taxon>
        <taxon>Pseudomonadati</taxon>
        <taxon>Bacteroidota</taxon>
        <taxon>Flavobacteriia</taxon>
        <taxon>Flavobacteriales</taxon>
        <taxon>Flavobacteriaceae</taxon>
        <taxon>Mariniflexile</taxon>
    </lineage>
</organism>
<dbReference type="SUPFAM" id="SSF56925">
    <property type="entry name" value="OMPA-like"/>
    <property type="match status" value="1"/>
</dbReference>
<sequence length="180" mass="19539">MKKLFLLTIFIIFSIVTVNAQDVTQTSQGKWLIEANTGFSAGVGEVGFLQHTANTGFGLVSVDGTTIWSIGAEGGYFVMDDLAVKVGLGYTDYDGDSVFSYKLGAKYYIMGKIPVQVDVNGASITDFDENPLWLGLQGGYAIFLGENVSIEPGIRYSLSLNEDFTDEGIFEARIGFALHF</sequence>
<name>A0ABS4BZK6_9FLAO</name>